<dbReference type="InterPro" id="IPR012334">
    <property type="entry name" value="Pectin_lyas_fold"/>
</dbReference>
<feature type="signal peptide" evidence="1">
    <location>
        <begin position="1"/>
        <end position="26"/>
    </location>
</feature>
<dbReference type="RefSeq" id="WP_040050331.1">
    <property type="nucleotide sequence ID" value="NZ_FCNV02000010.1"/>
</dbReference>
<dbReference type="PROSITE" id="PS51318">
    <property type="entry name" value="TAT"/>
    <property type="match status" value="1"/>
</dbReference>
<protein>
    <submittedName>
        <fullName evidence="2">Pectate lyase superfamily protein</fullName>
    </submittedName>
</protein>
<feature type="chain" id="PRO_5025040299" evidence="1">
    <location>
        <begin position="27"/>
        <end position="408"/>
    </location>
</feature>
<dbReference type="InterPro" id="IPR011050">
    <property type="entry name" value="Pectin_lyase_fold/virulence"/>
</dbReference>
<dbReference type="AlphaFoldDB" id="A0A658R1Q5"/>
<sequence>MGLMRRRFLFGSLAGAVSASAVPAVADAPKTDALSGDALSVYRFGAVGDGVTDDTQAVQRCLAYAARARCRRVIIGANHVITDLDLTCLYYGGLIIEGTNTTHQPGPNHANFIVRGSTSQGLDISGTSGLVLRNLTFAGLRSDAPRCAIFASRVAGSNESYGHSFENVRCYGSYTRAAVYNYAGEVWSFRQGDFRNDKGAATLYFTTSNSLGLVSKFRETDARVRPLTVTSISNLTVYHSARDGSAIWFEQDRGTPPDATVQQIAIEHCYVVARGHARATFRFSDIVGNVRIVACTDESFARADADAAATCILIDGTRTLRGMALEDNVFFPRIAVIEARAPVRDYRAAQNYVWNKPRFWRFAQLSNATHATLFGNELFIVTGRAERVVVSSADRETDANNVHVQRTR</sequence>
<dbReference type="GO" id="GO:0016829">
    <property type="term" value="F:lyase activity"/>
    <property type="evidence" value="ECO:0007669"/>
    <property type="project" value="UniProtKB-KW"/>
</dbReference>
<reference evidence="2 3" key="1">
    <citation type="submission" date="2016-01" db="EMBL/GenBank/DDBJ databases">
        <authorList>
            <person name="Peeters C."/>
        </authorList>
    </citation>
    <scope>NUCLEOTIDE SEQUENCE [LARGE SCALE GENOMIC DNA]</scope>
    <source>
        <strain evidence="2">LMG 29315</strain>
    </source>
</reference>
<dbReference type="Proteomes" id="UP000198263">
    <property type="component" value="Unassembled WGS sequence"/>
</dbReference>
<proteinExistence type="predicted"/>
<evidence type="ECO:0000256" key="1">
    <source>
        <dbReference type="SAM" id="SignalP"/>
    </source>
</evidence>
<dbReference type="EMBL" id="FCNV02000010">
    <property type="protein sequence ID" value="SAL40547.1"/>
    <property type="molecule type" value="Genomic_DNA"/>
</dbReference>
<evidence type="ECO:0000313" key="2">
    <source>
        <dbReference type="EMBL" id="SAL40547.1"/>
    </source>
</evidence>
<gene>
    <name evidence="2" type="ORF">AWB72_04251</name>
</gene>
<keyword evidence="2" id="KW-0456">Lyase</keyword>
<keyword evidence="3" id="KW-1185">Reference proteome</keyword>
<dbReference type="Gene3D" id="2.160.20.10">
    <property type="entry name" value="Single-stranded right-handed beta-helix, Pectin lyase-like"/>
    <property type="match status" value="1"/>
</dbReference>
<keyword evidence="1" id="KW-0732">Signal</keyword>
<accession>A0A658R1Q5</accession>
<evidence type="ECO:0000313" key="3">
    <source>
        <dbReference type="Proteomes" id="UP000198263"/>
    </source>
</evidence>
<comment type="caution">
    <text evidence="2">The sequence shown here is derived from an EMBL/GenBank/DDBJ whole genome shotgun (WGS) entry which is preliminary data.</text>
</comment>
<dbReference type="SUPFAM" id="SSF51126">
    <property type="entry name" value="Pectin lyase-like"/>
    <property type="match status" value="1"/>
</dbReference>
<dbReference type="OrthoDB" id="9125450at2"/>
<organism evidence="2 3">
    <name type="scientific">Caballeronia concitans</name>
    <dbReference type="NCBI Taxonomy" id="1777133"/>
    <lineage>
        <taxon>Bacteria</taxon>
        <taxon>Pseudomonadati</taxon>
        <taxon>Pseudomonadota</taxon>
        <taxon>Betaproteobacteria</taxon>
        <taxon>Burkholderiales</taxon>
        <taxon>Burkholderiaceae</taxon>
        <taxon>Caballeronia</taxon>
    </lineage>
</organism>
<dbReference type="InterPro" id="IPR006311">
    <property type="entry name" value="TAT_signal"/>
</dbReference>
<name>A0A658R1Q5_9BURK</name>